<protein>
    <submittedName>
        <fullName evidence="17">Protein tyrosine phosphatase receptor type N</fullName>
    </submittedName>
</protein>
<dbReference type="InterPro" id="IPR029403">
    <property type="entry name" value="RESP18_dom"/>
</dbReference>
<name>A0A8C9WKB7_SCLFO</name>
<comment type="similarity">
    <text evidence="11">Belongs to the protein-tyrosine phosphatase family. Receptor class 8 subfamily.</text>
</comment>
<keyword evidence="7 14" id="KW-0472">Membrane</keyword>
<reference evidence="17" key="2">
    <citation type="submission" date="2025-08" db="UniProtKB">
        <authorList>
            <consortium name="Ensembl"/>
        </authorList>
    </citation>
    <scope>IDENTIFICATION</scope>
</reference>
<dbReference type="GO" id="GO:0004725">
    <property type="term" value="F:protein tyrosine phosphatase activity"/>
    <property type="evidence" value="ECO:0007669"/>
    <property type="project" value="InterPro"/>
</dbReference>
<dbReference type="Gene3D" id="3.30.70.2470">
    <property type="entry name" value="Protein-tyrosine phosphatase receptor IA-2 ectodomain"/>
    <property type="match status" value="1"/>
</dbReference>
<reference evidence="17 18" key="1">
    <citation type="submission" date="2019-04" db="EMBL/GenBank/DDBJ databases">
        <authorList>
            <consortium name="Wellcome Sanger Institute Data Sharing"/>
        </authorList>
    </citation>
    <scope>NUCLEOTIDE SEQUENCE [LARGE SCALE GENOMIC DNA]</scope>
</reference>
<evidence type="ECO:0000256" key="8">
    <source>
        <dbReference type="ARBA" id="ARBA00023170"/>
    </source>
</evidence>
<keyword evidence="9" id="KW-0325">Glycoprotein</keyword>
<keyword evidence="10" id="KW-0968">Cytoplasmic vesicle</keyword>
<dbReference type="PROSITE" id="PS50056">
    <property type="entry name" value="TYR_PHOSPHATASE_2"/>
    <property type="match status" value="1"/>
</dbReference>
<keyword evidence="18" id="KW-1185">Reference proteome</keyword>
<sequence length="825" mass="92076">MDTNRLTLCCLPDGLFGQCQAPGQERVQYQVSVPVLQRLQEVLKQLMLQGLSWQDDITQYIITKELSRVPQSRTPAGLREPPQSQASPHSEKYSTKLAYPSPKSRPSVDQLSPAMVQRYLDYMILEDPAQDSHHMQAPLMDPYTYRQERSLNSLGGGAYPHMSLQSRKDRSRAGDRDRQLLQDLVSLYLSSSPPSTRHRVAPAIRTSQFYDELNFPLDYAEDYITQEEVFRQRQHKKTPADYSTLSELDDATLQRVAGLLEKSGIDLRDLTLEQLNTLSAALKLLQSKSSGTQASQEGEHAQPRTAFPESVCLRVTLSRLFPHSPLSLFDGVRLLETLAERIHLTTSTFINISVVGPALTFRIRQNGQNLSADDVAEKAVAEKSFLESATGLKILQTGVGERSDGRGAPTAMRVRDSSRWVLLTLVGVACVGGILVAAFTIACLRHHARHLASGKLGLGPEAGADTHYDYQELCRQHMAAKSSFAGGGGGGGGGTDTSRVSSVSSQFSDAPQPSPSSHSSTPSWCEEPAQSNMDISTGHMILAYMEDHLKNKDRLLREWEALCSYQADPSSVSTAQNESNIKKNRNPEFVPYDHARVKLKSEINPSRTDYINASTIIEHDPRMPAYIATQGPLTHTIADFWQMVWESGCTVIVMMTALVEDGEKQCERYWPDEGSSLYHIYEVNLVSEHIWCNDFLVRSFYLKNVQTQETRTLTQFHFLSWPAQGIPTSTRPLLDFRRKVNKCYRGRSCPIIVHCSDGTGRTGTYILIDMVLNRMAKGVKEIDIAATLEHIRDQRPGMVRTKDQFEFALTAVAEEVNAILKALPQ</sequence>
<dbReference type="GO" id="GO:0030141">
    <property type="term" value="C:secretory granule"/>
    <property type="evidence" value="ECO:0007669"/>
    <property type="project" value="InterPro"/>
</dbReference>
<feature type="domain" description="Tyrosine specific protein phosphatases" evidence="16">
    <location>
        <begin position="734"/>
        <end position="806"/>
    </location>
</feature>
<evidence type="ECO:0000313" key="17">
    <source>
        <dbReference type="Ensembl" id="ENSSFOP00015075111.1"/>
    </source>
</evidence>
<dbReference type="InterPro" id="IPR000387">
    <property type="entry name" value="Tyr_Pase_dom"/>
</dbReference>
<evidence type="ECO:0000256" key="2">
    <source>
        <dbReference type="ARBA" id="ARBA00022553"/>
    </source>
</evidence>
<dbReference type="FunFam" id="3.90.190.10:FF:000017">
    <property type="entry name" value="receptor-type tyrosine-protein phosphatase-like N isoform X2"/>
    <property type="match status" value="1"/>
</dbReference>
<feature type="compositionally biased region" description="Low complexity" evidence="13">
    <location>
        <begin position="498"/>
        <end position="523"/>
    </location>
</feature>
<evidence type="ECO:0000256" key="9">
    <source>
        <dbReference type="ARBA" id="ARBA00023180"/>
    </source>
</evidence>
<dbReference type="GO" id="GO:0030658">
    <property type="term" value="C:transport vesicle membrane"/>
    <property type="evidence" value="ECO:0007669"/>
    <property type="project" value="UniProtKB-SubCell"/>
</dbReference>
<dbReference type="SUPFAM" id="SSF52799">
    <property type="entry name" value="(Phosphotyrosine protein) phosphatases II"/>
    <property type="match status" value="1"/>
</dbReference>
<evidence type="ECO:0000256" key="13">
    <source>
        <dbReference type="SAM" id="MobiDB-lite"/>
    </source>
</evidence>
<comment type="subcellular location">
    <subcellularLocation>
        <location evidence="1">Cytoplasmic vesicle</location>
        <location evidence="1">Secretory vesicle membrane</location>
        <topology evidence="1">Single-pass type I membrane protein</topology>
    </subcellularLocation>
    <subcellularLocation>
        <location evidence="12">Synapse</location>
    </subcellularLocation>
</comment>
<dbReference type="InterPro" id="IPR000242">
    <property type="entry name" value="PTP_cat"/>
</dbReference>
<dbReference type="PROSITE" id="PS00383">
    <property type="entry name" value="TYR_PHOSPHATASE_1"/>
    <property type="match status" value="1"/>
</dbReference>
<keyword evidence="2" id="KW-0597">Phosphoprotein</keyword>
<dbReference type="Gene3D" id="3.90.190.10">
    <property type="entry name" value="Protein tyrosine phosphatase superfamily"/>
    <property type="match status" value="1"/>
</dbReference>
<dbReference type="Ensembl" id="ENSSFOT00015082392.1">
    <property type="protein sequence ID" value="ENSSFOP00015075111.1"/>
    <property type="gene ID" value="ENSSFOG00015013117.2"/>
</dbReference>
<keyword evidence="3 14" id="KW-0812">Transmembrane</keyword>
<dbReference type="Pfam" id="PF00102">
    <property type="entry name" value="Y_phosphatase"/>
    <property type="match status" value="1"/>
</dbReference>
<keyword evidence="8" id="KW-0675">Receptor</keyword>
<dbReference type="InterPro" id="IPR033522">
    <property type="entry name" value="IA-2/IA-2_beta"/>
</dbReference>
<keyword evidence="4" id="KW-0732">Signal</keyword>
<dbReference type="SMART" id="SM00194">
    <property type="entry name" value="PTPc"/>
    <property type="match status" value="1"/>
</dbReference>
<evidence type="ECO:0000256" key="4">
    <source>
        <dbReference type="ARBA" id="ARBA00022729"/>
    </source>
</evidence>
<feature type="transmembrane region" description="Helical" evidence="14">
    <location>
        <begin position="420"/>
        <end position="444"/>
    </location>
</feature>
<reference evidence="17" key="3">
    <citation type="submission" date="2025-09" db="UniProtKB">
        <authorList>
            <consortium name="Ensembl"/>
        </authorList>
    </citation>
    <scope>IDENTIFICATION</scope>
</reference>
<keyword evidence="6" id="KW-0770">Synapse</keyword>
<evidence type="ECO:0000256" key="12">
    <source>
        <dbReference type="ARBA" id="ARBA00034103"/>
    </source>
</evidence>
<dbReference type="PANTHER" id="PTHR46106:SF1">
    <property type="entry name" value="RECEPTOR-TYPE TYROSINE-PROTEIN PHOSPHATASE-LIKE N"/>
    <property type="match status" value="1"/>
</dbReference>
<dbReference type="Pfam" id="PF11548">
    <property type="entry name" value="Receptor_IA-2"/>
    <property type="match status" value="1"/>
</dbReference>
<dbReference type="SMART" id="SM00404">
    <property type="entry name" value="PTPc_motif"/>
    <property type="match status" value="1"/>
</dbReference>
<evidence type="ECO:0000313" key="18">
    <source>
        <dbReference type="Proteomes" id="UP000694397"/>
    </source>
</evidence>
<dbReference type="InterPro" id="IPR029021">
    <property type="entry name" value="Prot-tyrosine_phosphatase-like"/>
</dbReference>
<keyword evidence="5 14" id="KW-1133">Transmembrane helix</keyword>
<dbReference type="AlphaFoldDB" id="A0A8C9WKB7"/>
<feature type="domain" description="Tyrosine-protein phosphatase" evidence="15">
    <location>
        <begin position="555"/>
        <end position="815"/>
    </location>
</feature>
<evidence type="ECO:0000259" key="16">
    <source>
        <dbReference type="PROSITE" id="PS50056"/>
    </source>
</evidence>
<evidence type="ECO:0000256" key="11">
    <source>
        <dbReference type="ARBA" id="ARBA00025723"/>
    </source>
</evidence>
<evidence type="ECO:0000256" key="10">
    <source>
        <dbReference type="ARBA" id="ARBA00023329"/>
    </source>
</evidence>
<feature type="region of interest" description="Disordered" evidence="13">
    <location>
        <begin position="70"/>
        <end position="110"/>
    </location>
</feature>
<dbReference type="InterPro" id="IPR016130">
    <property type="entry name" value="Tyr_Pase_AS"/>
</dbReference>
<dbReference type="SMART" id="SM01305">
    <property type="entry name" value="RESP18"/>
    <property type="match status" value="1"/>
</dbReference>
<evidence type="ECO:0000256" key="7">
    <source>
        <dbReference type="ARBA" id="ARBA00023136"/>
    </source>
</evidence>
<evidence type="ECO:0000259" key="15">
    <source>
        <dbReference type="PROSITE" id="PS50055"/>
    </source>
</evidence>
<dbReference type="InterPro" id="IPR021613">
    <property type="entry name" value="Receptor_IA-2_dom"/>
</dbReference>
<dbReference type="PRINTS" id="PR00700">
    <property type="entry name" value="PRTYPHPHTASE"/>
</dbReference>
<dbReference type="Pfam" id="PF14948">
    <property type="entry name" value="RESP18"/>
    <property type="match status" value="1"/>
</dbReference>
<evidence type="ECO:0000256" key="1">
    <source>
        <dbReference type="ARBA" id="ARBA00004212"/>
    </source>
</evidence>
<proteinExistence type="inferred from homology"/>
<dbReference type="PROSITE" id="PS50055">
    <property type="entry name" value="TYR_PHOSPHATASE_PTP"/>
    <property type="match status" value="1"/>
</dbReference>
<feature type="region of interest" description="Disordered" evidence="13">
    <location>
        <begin position="485"/>
        <end position="530"/>
    </location>
</feature>
<organism evidence="17 18">
    <name type="scientific">Scleropages formosus</name>
    <name type="common">Asian bonytongue</name>
    <name type="synonym">Osteoglossum formosum</name>
    <dbReference type="NCBI Taxonomy" id="113540"/>
    <lineage>
        <taxon>Eukaryota</taxon>
        <taxon>Metazoa</taxon>
        <taxon>Chordata</taxon>
        <taxon>Craniata</taxon>
        <taxon>Vertebrata</taxon>
        <taxon>Euteleostomi</taxon>
        <taxon>Actinopterygii</taxon>
        <taxon>Neopterygii</taxon>
        <taxon>Teleostei</taxon>
        <taxon>Osteoglossocephala</taxon>
        <taxon>Osteoglossomorpha</taxon>
        <taxon>Osteoglossiformes</taxon>
        <taxon>Osteoglossidae</taxon>
        <taxon>Scleropages</taxon>
    </lineage>
</organism>
<evidence type="ECO:0000256" key="5">
    <source>
        <dbReference type="ARBA" id="ARBA00022989"/>
    </source>
</evidence>
<evidence type="ECO:0000256" key="3">
    <source>
        <dbReference type="ARBA" id="ARBA00022692"/>
    </source>
</evidence>
<dbReference type="InterPro" id="IPR003595">
    <property type="entry name" value="Tyr_Pase_cat"/>
</dbReference>
<gene>
    <name evidence="17" type="primary">PTPRN</name>
    <name evidence="17" type="synonym">ptprn</name>
</gene>
<feature type="region of interest" description="Disordered" evidence="13">
    <location>
        <begin position="151"/>
        <end position="176"/>
    </location>
</feature>
<feature type="compositionally biased region" description="Basic and acidic residues" evidence="13">
    <location>
        <begin position="166"/>
        <end position="176"/>
    </location>
</feature>
<dbReference type="Proteomes" id="UP000694397">
    <property type="component" value="Chromosome 12"/>
</dbReference>
<dbReference type="GO" id="GO:0035773">
    <property type="term" value="P:insulin secretion involved in cellular response to glucose stimulus"/>
    <property type="evidence" value="ECO:0007669"/>
    <property type="project" value="TreeGrafter"/>
</dbReference>
<dbReference type="InterPro" id="IPR038112">
    <property type="entry name" value="Receptor_IA-2_ectodomain_sf"/>
</dbReference>
<dbReference type="GO" id="GO:0051046">
    <property type="term" value="P:regulation of secretion"/>
    <property type="evidence" value="ECO:0007669"/>
    <property type="project" value="TreeGrafter"/>
</dbReference>
<dbReference type="GO" id="GO:0045202">
    <property type="term" value="C:synapse"/>
    <property type="evidence" value="ECO:0007669"/>
    <property type="project" value="UniProtKB-SubCell"/>
</dbReference>
<evidence type="ECO:0000256" key="6">
    <source>
        <dbReference type="ARBA" id="ARBA00023018"/>
    </source>
</evidence>
<feature type="compositionally biased region" description="Gly residues" evidence="13">
    <location>
        <begin position="485"/>
        <end position="495"/>
    </location>
</feature>
<dbReference type="GeneTree" id="ENSGT00940000154095"/>
<evidence type="ECO:0000256" key="14">
    <source>
        <dbReference type="SAM" id="Phobius"/>
    </source>
</evidence>
<dbReference type="PANTHER" id="PTHR46106">
    <property type="entry name" value="IA-2 PROTEIN TYROSINE PHOSPHATASE, ISOFORM C"/>
    <property type="match status" value="1"/>
</dbReference>
<accession>A0A8C9WKB7</accession>